<evidence type="ECO:0000256" key="6">
    <source>
        <dbReference type="ARBA" id="ARBA00022679"/>
    </source>
</evidence>
<proteinExistence type="inferred from homology"/>
<dbReference type="UniPathway" id="UPA00164"/>
<evidence type="ECO:0000256" key="7">
    <source>
        <dbReference type="ARBA" id="ARBA00023056"/>
    </source>
</evidence>
<dbReference type="Pfam" id="PF00534">
    <property type="entry name" value="Glycos_transf_1"/>
    <property type="match status" value="1"/>
</dbReference>
<feature type="domain" description="Starch synthase catalytic" evidence="10">
    <location>
        <begin position="10"/>
        <end position="248"/>
    </location>
</feature>
<evidence type="ECO:0000259" key="9">
    <source>
        <dbReference type="Pfam" id="PF00534"/>
    </source>
</evidence>
<keyword evidence="6 8" id="KW-0808">Transferase</keyword>
<evidence type="ECO:0000259" key="10">
    <source>
        <dbReference type="Pfam" id="PF08323"/>
    </source>
</evidence>
<dbReference type="HAMAP" id="MF_00484">
    <property type="entry name" value="Glycogen_synth"/>
    <property type="match status" value="1"/>
</dbReference>
<reference evidence="12" key="1">
    <citation type="submission" date="2010-05" db="EMBL/GenBank/DDBJ databases">
        <title>Complete sequence of Methylotenera sp. 301.</title>
        <authorList>
            <person name="Lucas S."/>
            <person name="Copeland A."/>
            <person name="Lapidus A."/>
            <person name="Cheng J.-F."/>
            <person name="Bruce D."/>
            <person name="Goodwin L."/>
            <person name="Pitluck S."/>
            <person name="Clum A."/>
            <person name="Land M."/>
            <person name="Hauser L."/>
            <person name="Kyrpides N."/>
            <person name="Ivanova N."/>
            <person name="Chistoservova L."/>
            <person name="Kalyuzhnaya M."/>
            <person name="Woyke T."/>
        </authorList>
    </citation>
    <scope>NUCLEOTIDE SEQUENCE [LARGE SCALE GENOMIC DNA]</scope>
    <source>
        <strain evidence="12">301</strain>
    </source>
</reference>
<evidence type="ECO:0000256" key="1">
    <source>
        <dbReference type="ARBA" id="ARBA00001478"/>
    </source>
</evidence>
<dbReference type="EMBL" id="CP002056">
    <property type="protein sequence ID" value="ADI29891.1"/>
    <property type="molecule type" value="Genomic_DNA"/>
</dbReference>
<dbReference type="Gene3D" id="3.40.50.2000">
    <property type="entry name" value="Glycogen Phosphorylase B"/>
    <property type="match status" value="2"/>
</dbReference>
<comment type="catalytic activity">
    <reaction evidence="1 8">
        <text>[(1-&gt;4)-alpha-D-glucosyl](n) + ADP-alpha-D-glucose = [(1-&gt;4)-alpha-D-glucosyl](n+1) + ADP + H(+)</text>
        <dbReference type="Rhea" id="RHEA:18189"/>
        <dbReference type="Rhea" id="RHEA-COMP:9584"/>
        <dbReference type="Rhea" id="RHEA-COMP:9587"/>
        <dbReference type="ChEBI" id="CHEBI:15378"/>
        <dbReference type="ChEBI" id="CHEBI:15444"/>
        <dbReference type="ChEBI" id="CHEBI:57498"/>
        <dbReference type="ChEBI" id="CHEBI:456216"/>
        <dbReference type="EC" id="2.4.1.21"/>
    </reaction>
</comment>
<dbReference type="PANTHER" id="PTHR45825:SF11">
    <property type="entry name" value="ALPHA AMYLASE DOMAIN-CONTAINING PROTEIN"/>
    <property type="match status" value="1"/>
</dbReference>
<dbReference type="CAZy" id="GT5">
    <property type="family name" value="Glycosyltransferase Family 5"/>
</dbReference>
<keyword evidence="12" id="KW-1185">Reference proteome</keyword>
<evidence type="ECO:0000256" key="8">
    <source>
        <dbReference type="HAMAP-Rule" id="MF_00484"/>
    </source>
</evidence>
<dbReference type="InterPro" id="IPR001296">
    <property type="entry name" value="Glyco_trans_1"/>
</dbReference>
<dbReference type="NCBIfam" id="TIGR02095">
    <property type="entry name" value="glgA"/>
    <property type="match status" value="1"/>
</dbReference>
<dbReference type="RefSeq" id="WP_013148203.1">
    <property type="nucleotide sequence ID" value="NC_014207.1"/>
</dbReference>
<dbReference type="Pfam" id="PF08323">
    <property type="entry name" value="Glyco_transf_5"/>
    <property type="match status" value="1"/>
</dbReference>
<keyword evidence="5 8" id="KW-0328">Glycosyltransferase</keyword>
<name>D7DIK6_METV0</name>
<comment type="pathway">
    <text evidence="3 8">Glycan biosynthesis; glycogen biosynthesis.</text>
</comment>
<dbReference type="NCBIfam" id="NF001899">
    <property type="entry name" value="PRK00654.1-2"/>
    <property type="match status" value="1"/>
</dbReference>
<dbReference type="GO" id="GO:0009011">
    <property type="term" value="F:alpha-1,4-glucan glucosyltransferase (ADP-glucose donor) activity"/>
    <property type="evidence" value="ECO:0007669"/>
    <property type="project" value="UniProtKB-UniRule"/>
</dbReference>
<evidence type="ECO:0000256" key="5">
    <source>
        <dbReference type="ARBA" id="ARBA00022676"/>
    </source>
</evidence>
<reference evidence="11 12" key="2">
    <citation type="journal article" date="2011" name="J. Bacteriol.">
        <title>Genomes of three methylotrophs from a single niche uncover genetic and metabolic divergence of Methylophilaceae.</title>
        <authorList>
            <person name="Lapidus A."/>
            <person name="Clum A."/>
            <person name="Labutti K."/>
            <person name="Kaluzhnaya M.G."/>
            <person name="Lim S."/>
            <person name="Beck D.A."/>
            <person name="Glavina Del Rio T."/>
            <person name="Nolan M."/>
            <person name="Mavromatis K."/>
            <person name="Huntemann M."/>
            <person name="Lucas S."/>
            <person name="Lidstrom M.E."/>
            <person name="Ivanova N."/>
            <person name="Chistoserdova L."/>
        </authorList>
    </citation>
    <scope>NUCLEOTIDE SEQUENCE [LARGE SCALE GENOMIC DNA]</scope>
    <source>
        <strain evidence="11 12">301</strain>
    </source>
</reference>
<comment type="function">
    <text evidence="2 8">Synthesizes alpha-1,4-glucan chains using ADP-glucose.</text>
</comment>
<feature type="domain" description="Glycosyl transferase family 1" evidence="9">
    <location>
        <begin position="299"/>
        <end position="453"/>
    </location>
</feature>
<dbReference type="GO" id="GO:0005978">
    <property type="term" value="P:glycogen biosynthetic process"/>
    <property type="evidence" value="ECO:0007669"/>
    <property type="project" value="UniProtKB-UniRule"/>
</dbReference>
<dbReference type="PANTHER" id="PTHR45825">
    <property type="entry name" value="GRANULE-BOUND STARCH SYNTHASE 1, CHLOROPLASTIC/AMYLOPLASTIC"/>
    <property type="match status" value="1"/>
</dbReference>
<dbReference type="InterPro" id="IPR011835">
    <property type="entry name" value="GS/SS"/>
</dbReference>
<accession>D7DIK6</accession>
<evidence type="ECO:0000256" key="4">
    <source>
        <dbReference type="ARBA" id="ARBA00010281"/>
    </source>
</evidence>
<dbReference type="KEGG" id="meh:M301_1511"/>
<evidence type="ECO:0000256" key="3">
    <source>
        <dbReference type="ARBA" id="ARBA00004964"/>
    </source>
</evidence>
<evidence type="ECO:0000313" key="11">
    <source>
        <dbReference type="EMBL" id="ADI29891.1"/>
    </source>
</evidence>
<dbReference type="CDD" id="cd03791">
    <property type="entry name" value="GT5_Glycogen_synthase_DULL1-like"/>
    <property type="match status" value="1"/>
</dbReference>
<dbReference type="STRING" id="666681.M301_1511"/>
<evidence type="ECO:0000256" key="2">
    <source>
        <dbReference type="ARBA" id="ARBA00002764"/>
    </source>
</evidence>
<dbReference type="GO" id="GO:0004373">
    <property type="term" value="F:alpha-1,4-glucan glucosyltransferase (UDP-glucose donor) activity"/>
    <property type="evidence" value="ECO:0007669"/>
    <property type="project" value="InterPro"/>
</dbReference>
<comment type="similarity">
    <text evidence="4 8">Belongs to the glycosyltransferase 1 family. Bacterial/plant glycogen synthase subfamily.</text>
</comment>
<dbReference type="AlphaFoldDB" id="D7DIK6"/>
<evidence type="ECO:0000313" key="12">
    <source>
        <dbReference type="Proteomes" id="UP000000383"/>
    </source>
</evidence>
<organism evidence="11 12">
    <name type="scientific">Methylotenera versatilis (strain 301)</name>
    <dbReference type="NCBI Taxonomy" id="666681"/>
    <lineage>
        <taxon>Bacteria</taxon>
        <taxon>Pseudomonadati</taxon>
        <taxon>Pseudomonadota</taxon>
        <taxon>Betaproteobacteria</taxon>
        <taxon>Nitrosomonadales</taxon>
        <taxon>Methylophilaceae</taxon>
        <taxon>Methylotenera</taxon>
    </lineage>
</organism>
<gene>
    <name evidence="8" type="primary">glgA</name>
    <name evidence="11" type="ordered locus">M301_1511</name>
</gene>
<feature type="binding site" evidence="8">
    <location>
        <position position="23"/>
    </location>
    <ligand>
        <name>ADP-alpha-D-glucose</name>
        <dbReference type="ChEBI" id="CHEBI:57498"/>
    </ligand>
</feature>
<keyword evidence="7 8" id="KW-0320">Glycogen biosynthesis</keyword>
<dbReference type="Proteomes" id="UP000000383">
    <property type="component" value="Chromosome"/>
</dbReference>
<protein>
    <recommendedName>
        <fullName evidence="8">Glycogen synthase</fullName>
        <ecNumber evidence="8">2.4.1.21</ecNumber>
    </recommendedName>
    <alternativeName>
        <fullName evidence="8">Starch [bacterial glycogen] synthase</fullName>
    </alternativeName>
</protein>
<dbReference type="SUPFAM" id="SSF53756">
    <property type="entry name" value="UDP-Glycosyltransferase/glycogen phosphorylase"/>
    <property type="match status" value="1"/>
</dbReference>
<dbReference type="eggNOG" id="COG0297">
    <property type="taxonomic scope" value="Bacteria"/>
</dbReference>
<dbReference type="EC" id="2.4.1.21" evidence="8"/>
<sequence length="494" mass="53868">MSLCRKYILRVLFVTSEVFPLIKTGGLADVSGSLPSALQNLSVDVRILVPGYPSVLKQLDDLHHLATLKNLPVIENAELMMGTILDTDIKVMVIKAAGLYEREGGPYVDATGQEWLDNPVRFGILSKAAAVISGPNSPIPEWRPDIVHCNDWQTGLTPAYMKLVEHTSAKSIISLHNMAFQGCYAPGWLTTLALPHGNFAVEGFEYHGQLSFLKAGIFYADAITTVSPSYAKEIQTAEFGFGLEGLLSKRSNELKGILNGIETDEWNPETDFHLAKNYSASKLAGKKEVKNALQQRLGLQIDANAPLLGVVSRLTHQKGLDMLVPIVQKLVDSGCQLALLGSGESSLENAFRHLANDNPNKVSVTIGYNEQLSHQIMAGADMFIMPSRFEPCGLNQLYGLAYGTPPIVNATGGLADSVVDTNIITFKNKTANGFVMSEASPASLLSCIKQALNVFNNDTKAWQQIQKNGMQQNLSWDKSALEYLAEYKKLLGIE</sequence>
<dbReference type="InterPro" id="IPR013534">
    <property type="entry name" value="Starch_synth_cat_dom"/>
</dbReference>
<dbReference type="HOGENOM" id="CLU_009583_18_2_4"/>